<gene>
    <name evidence="3" type="ORF">ACFORO_12805</name>
</gene>
<organism evidence="3 4">
    <name type="scientific">Amycolatopsis halotolerans</name>
    <dbReference type="NCBI Taxonomy" id="330083"/>
    <lineage>
        <taxon>Bacteria</taxon>
        <taxon>Bacillati</taxon>
        <taxon>Actinomycetota</taxon>
        <taxon>Actinomycetes</taxon>
        <taxon>Pseudonocardiales</taxon>
        <taxon>Pseudonocardiaceae</taxon>
        <taxon>Amycolatopsis</taxon>
    </lineage>
</organism>
<reference evidence="4" key="1">
    <citation type="journal article" date="2019" name="Int. J. Syst. Evol. Microbiol.">
        <title>The Global Catalogue of Microorganisms (GCM) 10K type strain sequencing project: providing services to taxonomists for standard genome sequencing and annotation.</title>
        <authorList>
            <consortium name="The Broad Institute Genomics Platform"/>
            <consortium name="The Broad Institute Genome Sequencing Center for Infectious Disease"/>
            <person name="Wu L."/>
            <person name="Ma J."/>
        </authorList>
    </citation>
    <scope>NUCLEOTIDE SEQUENCE [LARGE SCALE GENOMIC DNA]</scope>
    <source>
        <strain evidence="4">CGMCC 4.7682</strain>
    </source>
</reference>
<evidence type="ECO:0000313" key="3">
    <source>
        <dbReference type="EMBL" id="MFC3511049.1"/>
    </source>
</evidence>
<evidence type="ECO:0000259" key="2">
    <source>
        <dbReference type="SMART" id="SM00065"/>
    </source>
</evidence>
<sequence length="269" mass="29074">MVIEQELAKIYEAIRARALAEGSPVALRHVAQVCRDLLGADGVGVRLGDRLGLGEPAYATDQRAERMLELQITVGEGPGLTALRRRFAVLSADLDEPRRFRQWPMFAPAAVEEGLRAAFAFPLATGAASLGVLEFYREAGRSLSDAELDLALTLVQVTTGHLLAQVALATSGEAEAMVDEGLYRRWRTVHSATGTVAAQLGCPVTEALLRLRAFAYVSGRRLSEVADDVTAGVLRLPPDHPSWQRDGDRGKDDTDEGPDQDGESGRRTE</sequence>
<accession>A0ABV7QFU4</accession>
<dbReference type="RefSeq" id="WP_377869921.1">
    <property type="nucleotide sequence ID" value="NZ_JBHMAY010000017.1"/>
</dbReference>
<dbReference type="SMART" id="SM00065">
    <property type="entry name" value="GAF"/>
    <property type="match status" value="1"/>
</dbReference>
<proteinExistence type="predicted"/>
<dbReference type="SUPFAM" id="SSF55781">
    <property type="entry name" value="GAF domain-like"/>
    <property type="match status" value="1"/>
</dbReference>
<name>A0ABV7QFU4_9PSEU</name>
<protein>
    <submittedName>
        <fullName evidence="3">GAF domain-containing protein</fullName>
    </submittedName>
</protein>
<dbReference type="EMBL" id="JBHRWI010000016">
    <property type="protein sequence ID" value="MFC3511049.1"/>
    <property type="molecule type" value="Genomic_DNA"/>
</dbReference>
<feature type="region of interest" description="Disordered" evidence="1">
    <location>
        <begin position="233"/>
        <end position="269"/>
    </location>
</feature>
<dbReference type="Gene3D" id="3.30.450.40">
    <property type="match status" value="1"/>
</dbReference>
<feature type="domain" description="GAF" evidence="2">
    <location>
        <begin position="22"/>
        <end position="172"/>
    </location>
</feature>
<dbReference type="Proteomes" id="UP001595764">
    <property type="component" value="Unassembled WGS sequence"/>
</dbReference>
<evidence type="ECO:0000256" key="1">
    <source>
        <dbReference type="SAM" id="MobiDB-lite"/>
    </source>
</evidence>
<keyword evidence="4" id="KW-1185">Reference proteome</keyword>
<dbReference type="Pfam" id="PF13185">
    <property type="entry name" value="GAF_2"/>
    <property type="match status" value="1"/>
</dbReference>
<evidence type="ECO:0000313" key="4">
    <source>
        <dbReference type="Proteomes" id="UP001595764"/>
    </source>
</evidence>
<feature type="compositionally biased region" description="Basic and acidic residues" evidence="1">
    <location>
        <begin position="242"/>
        <end position="252"/>
    </location>
</feature>
<dbReference type="InterPro" id="IPR003018">
    <property type="entry name" value="GAF"/>
</dbReference>
<comment type="caution">
    <text evidence="3">The sequence shown here is derived from an EMBL/GenBank/DDBJ whole genome shotgun (WGS) entry which is preliminary data.</text>
</comment>
<feature type="compositionally biased region" description="Acidic residues" evidence="1">
    <location>
        <begin position="253"/>
        <end position="262"/>
    </location>
</feature>
<dbReference type="InterPro" id="IPR029016">
    <property type="entry name" value="GAF-like_dom_sf"/>
</dbReference>